<dbReference type="InterPro" id="IPR027267">
    <property type="entry name" value="AH/BAR_dom_sf"/>
</dbReference>
<dbReference type="Pfam" id="PF00620">
    <property type="entry name" value="RhoGAP"/>
    <property type="match status" value="1"/>
</dbReference>
<dbReference type="SUPFAM" id="SSF57889">
    <property type="entry name" value="Cysteine-rich domain"/>
    <property type="match status" value="1"/>
</dbReference>
<evidence type="ECO:0000259" key="9">
    <source>
        <dbReference type="PROSITE" id="PS50238"/>
    </source>
</evidence>
<dbReference type="SMART" id="SM00324">
    <property type="entry name" value="RhoGAP"/>
    <property type="match status" value="1"/>
</dbReference>
<feature type="compositionally biased region" description="Basic and acidic residues" evidence="7">
    <location>
        <begin position="803"/>
        <end position="814"/>
    </location>
</feature>
<organism evidence="11 12">
    <name type="scientific">Pristionchus mayeri</name>
    <dbReference type="NCBI Taxonomy" id="1317129"/>
    <lineage>
        <taxon>Eukaryota</taxon>
        <taxon>Metazoa</taxon>
        <taxon>Ecdysozoa</taxon>
        <taxon>Nematoda</taxon>
        <taxon>Chromadorea</taxon>
        <taxon>Rhabditida</taxon>
        <taxon>Rhabditina</taxon>
        <taxon>Diplogasteromorpha</taxon>
        <taxon>Diplogasteroidea</taxon>
        <taxon>Neodiplogasteridae</taxon>
        <taxon>Pristionchus</taxon>
    </lineage>
</organism>
<evidence type="ECO:0000259" key="8">
    <source>
        <dbReference type="PROSITE" id="PS50081"/>
    </source>
</evidence>
<protein>
    <submittedName>
        <fullName evidence="11">Uncharacterized protein</fullName>
    </submittedName>
</protein>
<feature type="region of interest" description="Disordered" evidence="7">
    <location>
        <begin position="312"/>
        <end position="335"/>
    </location>
</feature>
<dbReference type="Gene3D" id="1.20.1270.60">
    <property type="entry name" value="Arfaptin homology (AH) domain/BAR domain"/>
    <property type="match status" value="1"/>
</dbReference>
<evidence type="ECO:0000256" key="3">
    <source>
        <dbReference type="ARBA" id="ARBA00022771"/>
    </source>
</evidence>
<comment type="caution">
    <text evidence="11">The sequence shown here is derived from an EMBL/GenBank/DDBJ whole genome shotgun (WGS) entry which is preliminary data.</text>
</comment>
<evidence type="ECO:0000256" key="4">
    <source>
        <dbReference type="ARBA" id="ARBA00022833"/>
    </source>
</evidence>
<dbReference type="SMART" id="SM00055">
    <property type="entry name" value="FCH"/>
    <property type="match status" value="1"/>
</dbReference>
<keyword evidence="5 6" id="KW-0175">Coiled coil</keyword>
<dbReference type="InterPro" id="IPR054713">
    <property type="entry name" value="GMIP/FCHO2-like_FCH"/>
</dbReference>
<sequence>LRMSSTSSMCSSDDFIIDRGVGGRKREIAPHLRSMIERFSINCARLKSILDFECQSDEGDSMCVSVHSALEGVNESMRELLRMEEFKTNSVILPSLQLVHSIKDLKFDSSSSSLDTRSSLSILDSLQSAVLNTLIQHHMTSDGRRFNTTRRTTQKIARFTSPHSLSSADRILASRSDGVEIAFERAKTASRYWKELAIFVKGRLQLEQEHAKKVNSLVEQTRLAINESFLPLRSIFESGFDGEVDFSHTLKNTIEFLDDRFLKALDTRRTEHDAIRRSMKTEWNKVVKAVMEAENEEKRANLSLQMREETLRKLRRDSSRNREGEKRKRMEEDAAAKVDEAQRTLLIASTEVEERRREKEMAKERTIERLRDLILQSDQTTKACASHYFKTLSSLWMGVPHRLAELAERVRIYEPGGEYMSLVHSLPKERTISREEGTESSSSQRRNAINDPHQVEGTFEGIRRHKKSGAGRLFDRHSLSDAASSHSITRTVQPGKCSHCDSLSLLNSLQCSVCSLVWHKTCFPQISVSCGHQTARRTNSDRRMSIFGVNLETHLKDEQRAIPFIIESTINEIQARGMRVKGIYRTCGVKSKVEEICELFEKSRSSTPVDLSSLHPMSLASVVKLYLRKLPQPLLTFALYDQWIAVAELDSECSQVGSLSRLLSLLPPPNHATLQFLLLHLNRVTWFHDSNLMCASNLAVVISPSLGWPSSLSQSTTINHIHALNTTVKLLIRHAFELFGVDRESDWSSFSVLYSMEMPSRESSREEEDEEEGEDKRGEILEDEDEEEEQSFIPQPPTPDLLKSTRLEERGENRMRRRDKRRSYTTSILISPRVDDSPRKQKQLSVDDALLSNVTLNISQGQFFVDDSSLPSSNSSIKLRRRQSEKEYVSHSNNDHDRVISVHQVGDLFPGTDVSYV</sequence>
<dbReference type="Proteomes" id="UP001328107">
    <property type="component" value="Unassembled WGS sequence"/>
</dbReference>
<dbReference type="InterPro" id="IPR046349">
    <property type="entry name" value="C1-like_sf"/>
</dbReference>
<dbReference type="InterPro" id="IPR008936">
    <property type="entry name" value="Rho_GTPase_activation_prot"/>
</dbReference>
<evidence type="ECO:0000256" key="7">
    <source>
        <dbReference type="SAM" id="MobiDB-lite"/>
    </source>
</evidence>
<feature type="region of interest" description="Disordered" evidence="7">
    <location>
        <begin position="758"/>
        <end position="841"/>
    </location>
</feature>
<feature type="region of interest" description="Disordered" evidence="7">
    <location>
        <begin position="430"/>
        <end position="451"/>
    </location>
</feature>
<dbReference type="GO" id="GO:0008270">
    <property type="term" value="F:zinc ion binding"/>
    <property type="evidence" value="ECO:0007669"/>
    <property type="project" value="UniProtKB-KW"/>
</dbReference>
<accession>A0AAN4Z9L7</accession>
<feature type="domain" description="Rho-GAP" evidence="9">
    <location>
        <begin position="549"/>
        <end position="739"/>
    </location>
</feature>
<dbReference type="PROSITE" id="PS50238">
    <property type="entry name" value="RHOGAP"/>
    <property type="match status" value="1"/>
</dbReference>
<dbReference type="PROSITE" id="PS50081">
    <property type="entry name" value="ZF_DAG_PE_2"/>
    <property type="match status" value="1"/>
</dbReference>
<keyword evidence="4" id="KW-0862">Zinc</keyword>
<dbReference type="PANTHER" id="PTHR15228:SF25">
    <property type="entry name" value="F-BAR DOMAIN-CONTAINING PROTEIN"/>
    <property type="match status" value="1"/>
</dbReference>
<feature type="compositionally biased region" description="Basic and acidic residues" evidence="7">
    <location>
        <begin position="882"/>
        <end position="893"/>
    </location>
</feature>
<dbReference type="PANTHER" id="PTHR15228">
    <property type="entry name" value="SPERMATHECAL PHYSIOLOGY VARIANT"/>
    <property type="match status" value="1"/>
</dbReference>
<reference evidence="12" key="1">
    <citation type="submission" date="2022-10" db="EMBL/GenBank/DDBJ databases">
        <title>Genome assembly of Pristionchus species.</title>
        <authorList>
            <person name="Yoshida K."/>
            <person name="Sommer R.J."/>
        </authorList>
    </citation>
    <scope>NUCLEOTIDE SEQUENCE [LARGE SCALE GENOMIC DNA]</scope>
    <source>
        <strain evidence="12">RS5460</strain>
    </source>
</reference>
<feature type="domain" description="F-BAR" evidence="10">
    <location>
        <begin position="166"/>
        <end position="418"/>
    </location>
</feature>
<dbReference type="InterPro" id="IPR051025">
    <property type="entry name" value="RhoGAP"/>
</dbReference>
<gene>
    <name evidence="11" type="ORF">PMAYCL1PPCAC_07267</name>
</gene>
<dbReference type="SUPFAM" id="SSF48350">
    <property type="entry name" value="GTPase activation domain, GAP"/>
    <property type="match status" value="1"/>
</dbReference>
<dbReference type="CDD" id="cd00159">
    <property type="entry name" value="RhoGAP"/>
    <property type="match status" value="1"/>
</dbReference>
<dbReference type="SMART" id="SM00109">
    <property type="entry name" value="C1"/>
    <property type="match status" value="1"/>
</dbReference>
<feature type="domain" description="Phorbol-ester/DAG-type" evidence="8">
    <location>
        <begin position="485"/>
        <end position="530"/>
    </location>
</feature>
<evidence type="ECO:0000313" key="12">
    <source>
        <dbReference type="Proteomes" id="UP001328107"/>
    </source>
</evidence>
<dbReference type="AlphaFoldDB" id="A0AAN4Z9L7"/>
<dbReference type="InterPro" id="IPR031160">
    <property type="entry name" value="F_BAR_dom"/>
</dbReference>
<evidence type="ECO:0000256" key="5">
    <source>
        <dbReference type="ARBA" id="ARBA00023054"/>
    </source>
</evidence>
<name>A0AAN4Z9L7_9BILA</name>
<dbReference type="SUPFAM" id="SSF103657">
    <property type="entry name" value="BAR/IMD domain-like"/>
    <property type="match status" value="1"/>
</dbReference>
<dbReference type="PROSITE" id="PS51741">
    <property type="entry name" value="F_BAR"/>
    <property type="match status" value="1"/>
</dbReference>
<evidence type="ECO:0000256" key="6">
    <source>
        <dbReference type="PROSITE-ProRule" id="PRU01077"/>
    </source>
</evidence>
<feature type="non-terminal residue" evidence="11">
    <location>
        <position position="1"/>
    </location>
</feature>
<evidence type="ECO:0000259" key="10">
    <source>
        <dbReference type="PROSITE" id="PS51741"/>
    </source>
</evidence>
<dbReference type="Gene3D" id="1.10.555.10">
    <property type="entry name" value="Rho GTPase activation protein"/>
    <property type="match status" value="1"/>
</dbReference>
<keyword evidence="1" id="KW-0343">GTPase activation</keyword>
<dbReference type="Gene3D" id="3.30.60.20">
    <property type="match status" value="1"/>
</dbReference>
<feature type="compositionally biased region" description="Acidic residues" evidence="7">
    <location>
        <begin position="781"/>
        <end position="790"/>
    </location>
</feature>
<dbReference type="InterPro" id="IPR000198">
    <property type="entry name" value="RhoGAP_dom"/>
</dbReference>
<dbReference type="InterPro" id="IPR002219">
    <property type="entry name" value="PKC_DAG/PE"/>
</dbReference>
<dbReference type="CDD" id="cd20816">
    <property type="entry name" value="C1_GMIP-like"/>
    <property type="match status" value="1"/>
</dbReference>
<keyword evidence="3" id="KW-0863">Zinc-finger</keyword>
<evidence type="ECO:0000256" key="1">
    <source>
        <dbReference type="ARBA" id="ARBA00022468"/>
    </source>
</evidence>
<dbReference type="GO" id="GO:0051056">
    <property type="term" value="P:regulation of small GTPase mediated signal transduction"/>
    <property type="evidence" value="ECO:0007669"/>
    <property type="project" value="UniProtKB-ARBA"/>
</dbReference>
<evidence type="ECO:0000256" key="2">
    <source>
        <dbReference type="ARBA" id="ARBA00022723"/>
    </source>
</evidence>
<dbReference type="Pfam" id="PF00130">
    <property type="entry name" value="C1_1"/>
    <property type="match status" value="1"/>
</dbReference>
<keyword evidence="2" id="KW-0479">Metal-binding</keyword>
<evidence type="ECO:0000313" key="11">
    <source>
        <dbReference type="EMBL" id="GMR37072.1"/>
    </source>
</evidence>
<dbReference type="Pfam" id="PF22699">
    <property type="entry name" value="GMIP-like_FCH"/>
    <property type="match status" value="1"/>
</dbReference>
<dbReference type="InterPro" id="IPR001060">
    <property type="entry name" value="FCH_dom"/>
</dbReference>
<keyword evidence="12" id="KW-1185">Reference proteome</keyword>
<proteinExistence type="predicted"/>
<feature type="region of interest" description="Disordered" evidence="7">
    <location>
        <begin position="869"/>
        <end position="893"/>
    </location>
</feature>
<dbReference type="GO" id="GO:0007165">
    <property type="term" value="P:signal transduction"/>
    <property type="evidence" value="ECO:0007669"/>
    <property type="project" value="InterPro"/>
</dbReference>
<dbReference type="EMBL" id="BTRK01000002">
    <property type="protein sequence ID" value="GMR37072.1"/>
    <property type="molecule type" value="Genomic_DNA"/>
</dbReference>
<dbReference type="GO" id="GO:0005096">
    <property type="term" value="F:GTPase activator activity"/>
    <property type="evidence" value="ECO:0007669"/>
    <property type="project" value="UniProtKB-KW"/>
</dbReference>